<protein>
    <recommendedName>
        <fullName evidence="6">3-isopropylmalate dehydratase</fullName>
        <ecNumber evidence="6">4.2.1.33</ecNumber>
    </recommendedName>
</protein>
<comment type="caution">
    <text evidence="12">The sequence shown here is derived from an EMBL/GenBank/DDBJ whole genome shotgun (WGS) entry which is preliminary data.</text>
</comment>
<evidence type="ECO:0000256" key="3">
    <source>
        <dbReference type="ARBA" id="ARBA00004729"/>
    </source>
</evidence>
<keyword evidence="10" id="KW-0100">Branched-chain amino acid biosynthesis</keyword>
<dbReference type="PANTHER" id="PTHR43345">
    <property type="entry name" value="3-ISOPROPYLMALATE DEHYDRATASE SMALL SUBUNIT 2-RELATED-RELATED"/>
    <property type="match status" value="1"/>
</dbReference>
<feature type="domain" description="Aconitase A/isopropylmalate dehydratase small subunit swivel" evidence="11">
    <location>
        <begin position="1"/>
        <end position="123"/>
    </location>
</feature>
<keyword evidence="13" id="KW-1185">Reference proteome</keyword>
<evidence type="ECO:0000313" key="13">
    <source>
        <dbReference type="Proteomes" id="UP001139451"/>
    </source>
</evidence>
<dbReference type="GO" id="GO:0009098">
    <property type="term" value="P:L-leucine biosynthetic process"/>
    <property type="evidence" value="ECO:0007669"/>
    <property type="project" value="UniProtKB-KW"/>
</dbReference>
<dbReference type="EMBL" id="JAMLDX010000004">
    <property type="protein sequence ID" value="MCP3730330.1"/>
    <property type="molecule type" value="Genomic_DNA"/>
</dbReference>
<dbReference type="InterPro" id="IPR000573">
    <property type="entry name" value="AconitaseA/IPMdHydase_ssu_swvl"/>
</dbReference>
<evidence type="ECO:0000313" key="12">
    <source>
        <dbReference type="EMBL" id="MCP3730330.1"/>
    </source>
</evidence>
<evidence type="ECO:0000256" key="5">
    <source>
        <dbReference type="ARBA" id="ARBA00011271"/>
    </source>
</evidence>
<evidence type="ECO:0000256" key="1">
    <source>
        <dbReference type="ARBA" id="ARBA00000491"/>
    </source>
</evidence>
<evidence type="ECO:0000256" key="10">
    <source>
        <dbReference type="ARBA" id="ARBA00023304"/>
    </source>
</evidence>
<sequence>MQIFTTLTAVAAALPVANIDTDKILSGEHLKTIGRHGLGTKLFSMLRYDERGDERPDFVLNRDPWRSAGILISLENFGCGSSREHAPWALADFGLRCIIAPSFADIFYANCFKNGILPVVLARRVVDALMLDASDGRRARMHIDLPAQTITRWNGEQIEFDIAPDRKQALLFGRDEIAETLEKAAAISCWEQVASLIAVDIPVDIGAYP</sequence>
<dbReference type="NCBIfam" id="NF002458">
    <property type="entry name" value="PRK01641.1"/>
    <property type="match status" value="1"/>
</dbReference>
<dbReference type="AlphaFoldDB" id="A0A9X2KL25"/>
<accession>A0A9X2KL25</accession>
<evidence type="ECO:0000256" key="2">
    <source>
        <dbReference type="ARBA" id="ARBA00002695"/>
    </source>
</evidence>
<keyword evidence="8" id="KW-0028">Amino-acid biosynthesis</keyword>
<evidence type="ECO:0000259" key="11">
    <source>
        <dbReference type="Pfam" id="PF00694"/>
    </source>
</evidence>
<evidence type="ECO:0000256" key="6">
    <source>
        <dbReference type="ARBA" id="ARBA00011998"/>
    </source>
</evidence>
<name>A0A9X2KL25_9SPHN</name>
<dbReference type="PANTHER" id="PTHR43345:SF5">
    <property type="entry name" value="3-ISOPROPYLMALATE DEHYDRATASE SMALL SUBUNIT"/>
    <property type="match status" value="1"/>
</dbReference>
<reference evidence="12" key="1">
    <citation type="submission" date="2022-05" db="EMBL/GenBank/DDBJ databases">
        <title>Sphingomonas sp. strain MG17 Genome sequencing and assembly.</title>
        <authorList>
            <person name="Kim I."/>
        </authorList>
    </citation>
    <scope>NUCLEOTIDE SEQUENCE</scope>
    <source>
        <strain evidence="12">MG17</strain>
    </source>
</reference>
<dbReference type="InterPro" id="IPR015928">
    <property type="entry name" value="Aconitase/3IPM_dehydase_swvl"/>
</dbReference>
<dbReference type="InterPro" id="IPR050075">
    <property type="entry name" value="LeuD"/>
</dbReference>
<organism evidence="12 13">
    <name type="scientific">Sphingomonas tagetis</name>
    <dbReference type="NCBI Taxonomy" id="2949092"/>
    <lineage>
        <taxon>Bacteria</taxon>
        <taxon>Pseudomonadati</taxon>
        <taxon>Pseudomonadota</taxon>
        <taxon>Alphaproteobacteria</taxon>
        <taxon>Sphingomonadales</taxon>
        <taxon>Sphingomonadaceae</taxon>
        <taxon>Sphingomonas</taxon>
    </lineage>
</organism>
<dbReference type="NCBIfam" id="TIGR00171">
    <property type="entry name" value="leuD"/>
    <property type="match status" value="1"/>
</dbReference>
<keyword evidence="7" id="KW-0432">Leucine biosynthesis</keyword>
<comment type="pathway">
    <text evidence="3">Amino-acid biosynthesis; L-leucine biosynthesis; L-leucine from 3-methyl-2-oxobutanoate: step 2/4.</text>
</comment>
<comment type="subunit">
    <text evidence="5">Heterodimer of LeuC and LeuD.</text>
</comment>
<dbReference type="GO" id="GO:0003861">
    <property type="term" value="F:3-isopropylmalate dehydratase activity"/>
    <property type="evidence" value="ECO:0007669"/>
    <property type="project" value="UniProtKB-EC"/>
</dbReference>
<dbReference type="EC" id="4.2.1.33" evidence="6"/>
<comment type="catalytic activity">
    <reaction evidence="1">
        <text>(2R,3S)-3-isopropylmalate = (2S)-2-isopropylmalate</text>
        <dbReference type="Rhea" id="RHEA:32287"/>
        <dbReference type="ChEBI" id="CHEBI:1178"/>
        <dbReference type="ChEBI" id="CHEBI:35121"/>
        <dbReference type="EC" id="4.2.1.33"/>
    </reaction>
</comment>
<dbReference type="InterPro" id="IPR033940">
    <property type="entry name" value="IPMI_Swivel"/>
</dbReference>
<evidence type="ECO:0000256" key="7">
    <source>
        <dbReference type="ARBA" id="ARBA00022430"/>
    </source>
</evidence>
<dbReference type="GO" id="GO:0009316">
    <property type="term" value="C:3-isopropylmalate dehydratase complex"/>
    <property type="evidence" value="ECO:0007669"/>
    <property type="project" value="InterPro"/>
</dbReference>
<comment type="function">
    <text evidence="2">Catalyzes the isomerization between 2-isopropylmalate and 3-isopropylmalate, via the formation of 2-isopropylmaleate.</text>
</comment>
<gene>
    <name evidence="12" type="primary">leuD</name>
    <name evidence="12" type="ORF">M9978_07795</name>
</gene>
<dbReference type="CDD" id="cd01577">
    <property type="entry name" value="IPMI_Swivel"/>
    <property type="match status" value="1"/>
</dbReference>
<dbReference type="SUPFAM" id="SSF52016">
    <property type="entry name" value="LeuD/IlvD-like"/>
    <property type="match status" value="1"/>
</dbReference>
<evidence type="ECO:0000256" key="8">
    <source>
        <dbReference type="ARBA" id="ARBA00022605"/>
    </source>
</evidence>
<evidence type="ECO:0000256" key="4">
    <source>
        <dbReference type="ARBA" id="ARBA00009845"/>
    </source>
</evidence>
<proteinExistence type="inferred from homology"/>
<keyword evidence="9 12" id="KW-0456">Lyase</keyword>
<dbReference type="RefSeq" id="WP_254292449.1">
    <property type="nucleotide sequence ID" value="NZ_JAMLDX010000004.1"/>
</dbReference>
<dbReference type="Proteomes" id="UP001139451">
    <property type="component" value="Unassembled WGS sequence"/>
</dbReference>
<evidence type="ECO:0000256" key="9">
    <source>
        <dbReference type="ARBA" id="ARBA00023239"/>
    </source>
</evidence>
<dbReference type="Pfam" id="PF00694">
    <property type="entry name" value="Aconitase_C"/>
    <property type="match status" value="1"/>
</dbReference>
<comment type="similarity">
    <text evidence="4">Belongs to the LeuD family. LeuD type 1 subfamily.</text>
</comment>
<dbReference type="Gene3D" id="3.20.19.10">
    <property type="entry name" value="Aconitase, domain 4"/>
    <property type="match status" value="1"/>
</dbReference>
<dbReference type="InterPro" id="IPR004431">
    <property type="entry name" value="3-IsopropMal_deHydase_ssu"/>
</dbReference>